<accession>A0A3Q2QNP4</accession>
<dbReference type="InterPro" id="IPR019169">
    <property type="entry name" value="Transmembrane_26"/>
</dbReference>
<feature type="transmembrane region" description="Helical" evidence="1">
    <location>
        <begin position="37"/>
        <end position="55"/>
    </location>
</feature>
<proteinExistence type="predicted"/>
<sequence>MCRLLNVTLALLSRFLFAVHGVVTVWRVVAVKGEPLYWLLLSGVALLGVEMALTLKCTRNAEWKW</sequence>
<dbReference type="Proteomes" id="UP000265000">
    <property type="component" value="Unplaced"/>
</dbReference>
<keyword evidence="1" id="KW-1133">Transmembrane helix</keyword>
<dbReference type="Ensembl" id="ENSFHET00000018984.1">
    <property type="protein sequence ID" value="ENSFHEP00000028914.1"/>
    <property type="gene ID" value="ENSFHEG00000013321.1"/>
</dbReference>
<keyword evidence="1" id="KW-0472">Membrane</keyword>
<reference evidence="2" key="2">
    <citation type="submission" date="2025-09" db="UniProtKB">
        <authorList>
            <consortium name="Ensembl"/>
        </authorList>
    </citation>
    <scope>IDENTIFICATION</scope>
</reference>
<dbReference type="Pfam" id="PF09772">
    <property type="entry name" value="Tmem26"/>
    <property type="match status" value="1"/>
</dbReference>
<dbReference type="AlphaFoldDB" id="A0A3Q2QNP4"/>
<reference evidence="2" key="1">
    <citation type="submission" date="2025-08" db="UniProtKB">
        <authorList>
            <consortium name="Ensembl"/>
        </authorList>
    </citation>
    <scope>IDENTIFICATION</scope>
</reference>
<evidence type="ECO:0000313" key="2">
    <source>
        <dbReference type="Ensembl" id="ENSFHEP00000028914.1"/>
    </source>
</evidence>
<evidence type="ECO:0000256" key="1">
    <source>
        <dbReference type="SAM" id="Phobius"/>
    </source>
</evidence>
<protein>
    <submittedName>
        <fullName evidence="2">Uncharacterized protein</fullName>
    </submittedName>
</protein>
<keyword evidence="1" id="KW-0812">Transmembrane</keyword>
<dbReference type="PANTHER" id="PTHR22168:SF7">
    <property type="entry name" value="TRANSMEMBRANE PROTEIN 26-LIKE"/>
    <property type="match status" value="1"/>
</dbReference>
<organism evidence="2 3">
    <name type="scientific">Fundulus heteroclitus</name>
    <name type="common">Killifish</name>
    <name type="synonym">Mummichog</name>
    <dbReference type="NCBI Taxonomy" id="8078"/>
    <lineage>
        <taxon>Eukaryota</taxon>
        <taxon>Metazoa</taxon>
        <taxon>Chordata</taxon>
        <taxon>Craniata</taxon>
        <taxon>Vertebrata</taxon>
        <taxon>Euteleostomi</taxon>
        <taxon>Actinopterygii</taxon>
        <taxon>Neopterygii</taxon>
        <taxon>Teleostei</taxon>
        <taxon>Neoteleostei</taxon>
        <taxon>Acanthomorphata</taxon>
        <taxon>Ovalentaria</taxon>
        <taxon>Atherinomorphae</taxon>
        <taxon>Cyprinodontiformes</taxon>
        <taxon>Fundulidae</taxon>
        <taxon>Fundulus</taxon>
    </lineage>
</organism>
<dbReference type="GeneTree" id="ENSGT00950000183462"/>
<keyword evidence="3" id="KW-1185">Reference proteome</keyword>
<name>A0A3Q2QNP4_FUNHE</name>
<evidence type="ECO:0000313" key="3">
    <source>
        <dbReference type="Proteomes" id="UP000265000"/>
    </source>
</evidence>
<dbReference type="PANTHER" id="PTHR22168">
    <property type="entry name" value="TMEM26 PROTEIN"/>
    <property type="match status" value="1"/>
</dbReference>